<proteinExistence type="predicted"/>
<dbReference type="AlphaFoldDB" id="A0AAV5NKR1"/>
<comment type="caution">
    <text evidence="1">The sequence shown here is derived from an EMBL/GenBank/DDBJ whole genome shotgun (WGS) entry which is preliminary data.</text>
</comment>
<keyword evidence="2" id="KW-1185">Reference proteome</keyword>
<dbReference type="Proteomes" id="UP001156690">
    <property type="component" value="Unassembled WGS sequence"/>
</dbReference>
<evidence type="ECO:0000313" key="2">
    <source>
        <dbReference type="Proteomes" id="UP001156690"/>
    </source>
</evidence>
<evidence type="ECO:0000313" key="1">
    <source>
        <dbReference type="EMBL" id="GLQ71199.1"/>
    </source>
</evidence>
<organism evidence="1 2">
    <name type="scientific">Vibrio penaeicida</name>
    <dbReference type="NCBI Taxonomy" id="104609"/>
    <lineage>
        <taxon>Bacteria</taxon>
        <taxon>Pseudomonadati</taxon>
        <taxon>Pseudomonadota</taxon>
        <taxon>Gammaproteobacteria</taxon>
        <taxon>Vibrionales</taxon>
        <taxon>Vibrionaceae</taxon>
        <taxon>Vibrio</taxon>
    </lineage>
</organism>
<dbReference type="RefSeq" id="WP_126605905.1">
    <property type="nucleotide sequence ID" value="NZ_AP025146.1"/>
</dbReference>
<accession>A0AAV5NKR1</accession>
<sequence length="137" mass="15693">MEKILVPVIALYLMLDFDMQATISTLKRLKTSKSVRIILAANNELSSYPELHKAVSRLLRYKPQTYTLALHPSLNDPYYLHALVNRSTHNKSIKTSHALIISTAKNACNVKGDSKRLTEIRSKLDLAVYLNEREERR</sequence>
<name>A0AAV5NKR1_9VIBR</name>
<reference evidence="2" key="1">
    <citation type="journal article" date="2019" name="Int. J. Syst. Evol. Microbiol.">
        <title>The Global Catalogue of Microorganisms (GCM) 10K type strain sequencing project: providing services to taxonomists for standard genome sequencing and annotation.</title>
        <authorList>
            <consortium name="The Broad Institute Genomics Platform"/>
            <consortium name="The Broad Institute Genome Sequencing Center for Infectious Disease"/>
            <person name="Wu L."/>
            <person name="Ma J."/>
        </authorList>
    </citation>
    <scope>NUCLEOTIDE SEQUENCE [LARGE SCALE GENOMIC DNA]</scope>
    <source>
        <strain evidence="2">NBRC 15640</strain>
    </source>
</reference>
<dbReference type="EMBL" id="BSNX01000003">
    <property type="protein sequence ID" value="GLQ71199.1"/>
    <property type="molecule type" value="Genomic_DNA"/>
</dbReference>
<protein>
    <submittedName>
        <fullName evidence="1">Uncharacterized protein</fullName>
    </submittedName>
</protein>
<gene>
    <name evidence="1" type="ORF">GCM10007932_05590</name>
</gene>